<evidence type="ECO:0000313" key="1">
    <source>
        <dbReference type="EMBL" id="MFC5669886.1"/>
    </source>
</evidence>
<gene>
    <name evidence="1" type="ORF">ACFP2V_07110</name>
</gene>
<accession>A0ABW0XMY9</accession>
<organism evidence="1 2">
    <name type="scientific">Streptomyces incanus</name>
    <dbReference type="NCBI Taxonomy" id="887453"/>
    <lineage>
        <taxon>Bacteria</taxon>
        <taxon>Bacillati</taxon>
        <taxon>Actinomycetota</taxon>
        <taxon>Actinomycetes</taxon>
        <taxon>Kitasatosporales</taxon>
        <taxon>Streptomycetaceae</taxon>
        <taxon>Streptomyces</taxon>
    </lineage>
</organism>
<dbReference type="EMBL" id="JBHSPC010000015">
    <property type="protein sequence ID" value="MFC5669886.1"/>
    <property type="molecule type" value="Genomic_DNA"/>
</dbReference>
<keyword evidence="2" id="KW-1185">Reference proteome</keyword>
<dbReference type="Proteomes" id="UP001596183">
    <property type="component" value="Unassembled WGS sequence"/>
</dbReference>
<sequence length="77" mass="8711">MTGEHLVTDLFLEGSPRACRSARVSTHDAREGDVRYGFDYRQRTPRHHDGARCLGASTGDIWFAFPRSGTGTWLPFR</sequence>
<proteinExistence type="predicted"/>
<protein>
    <submittedName>
        <fullName evidence="1">Uncharacterized protein</fullName>
    </submittedName>
</protein>
<reference evidence="2" key="1">
    <citation type="journal article" date="2019" name="Int. J. Syst. Evol. Microbiol.">
        <title>The Global Catalogue of Microorganisms (GCM) 10K type strain sequencing project: providing services to taxonomists for standard genome sequencing and annotation.</title>
        <authorList>
            <consortium name="The Broad Institute Genomics Platform"/>
            <consortium name="The Broad Institute Genome Sequencing Center for Infectious Disease"/>
            <person name="Wu L."/>
            <person name="Ma J."/>
        </authorList>
    </citation>
    <scope>NUCLEOTIDE SEQUENCE [LARGE SCALE GENOMIC DNA]</scope>
    <source>
        <strain evidence="2">JCM 13852</strain>
    </source>
</reference>
<dbReference type="RefSeq" id="WP_381207072.1">
    <property type="nucleotide sequence ID" value="NZ_JBHSPC010000015.1"/>
</dbReference>
<comment type="caution">
    <text evidence="1">The sequence shown here is derived from an EMBL/GenBank/DDBJ whole genome shotgun (WGS) entry which is preliminary data.</text>
</comment>
<name>A0ABW0XMY9_9ACTN</name>
<evidence type="ECO:0000313" key="2">
    <source>
        <dbReference type="Proteomes" id="UP001596183"/>
    </source>
</evidence>